<gene>
    <name evidence="1" type="ORF">BN000_04666</name>
</gene>
<keyword evidence="2" id="KW-1185">Reference proteome</keyword>
<name>A0A0U1P389_9BACI</name>
<dbReference type="Proteomes" id="UP000199087">
    <property type="component" value="Unassembled WGS sequence"/>
</dbReference>
<dbReference type="EMBL" id="CVRB01000005">
    <property type="protein sequence ID" value="CRK84623.1"/>
    <property type="molecule type" value="Genomic_DNA"/>
</dbReference>
<protein>
    <submittedName>
        <fullName evidence="1">Uncharacterized protein</fullName>
    </submittedName>
</protein>
<dbReference type="OrthoDB" id="2990299at2"/>
<dbReference type="RefSeq" id="WP_090638748.1">
    <property type="nucleotide sequence ID" value="NZ_CVRB01000005.1"/>
</dbReference>
<accession>A0A0U1P389</accession>
<evidence type="ECO:0000313" key="2">
    <source>
        <dbReference type="Proteomes" id="UP000199087"/>
    </source>
</evidence>
<reference evidence="2" key="1">
    <citation type="submission" date="2015-05" db="EMBL/GenBank/DDBJ databases">
        <authorList>
            <person name="Urmite Genomes"/>
        </authorList>
    </citation>
    <scope>NUCLEOTIDE SEQUENCE [LARGE SCALE GENOMIC DNA]</scope>
    <source>
        <strain evidence="2">LF1</strain>
    </source>
</reference>
<proteinExistence type="predicted"/>
<organism evidence="1 2">
    <name type="scientific">Neobacillus massiliamazoniensis</name>
    <dbReference type="NCBI Taxonomy" id="1499688"/>
    <lineage>
        <taxon>Bacteria</taxon>
        <taxon>Bacillati</taxon>
        <taxon>Bacillota</taxon>
        <taxon>Bacilli</taxon>
        <taxon>Bacillales</taxon>
        <taxon>Bacillaceae</taxon>
        <taxon>Neobacillus</taxon>
    </lineage>
</organism>
<evidence type="ECO:0000313" key="1">
    <source>
        <dbReference type="EMBL" id="CRK84623.1"/>
    </source>
</evidence>
<sequence>MLSVQVIGSLEEIGDLGLYCVDENTFNQLFKNGRDLFFFCDFNNELSWKMIKEKLVKANSLFLKGIQGTIHLEKSFVAPDSFPNRIIQVDDPLSITRSDKVSINKYYFQVLDGASNSTCDIYEVDKDTFNQIFTQGQKVLLSNECPELEDRFWTKTAYRTNVKKSIVPRLDGILIL</sequence>
<dbReference type="AlphaFoldDB" id="A0A0U1P389"/>